<dbReference type="Proteomes" id="UP000292957">
    <property type="component" value="Unassembled WGS sequence"/>
</dbReference>
<dbReference type="EMBL" id="ML143476">
    <property type="protein sequence ID" value="TBU24620.1"/>
    <property type="molecule type" value="Genomic_DNA"/>
</dbReference>
<organism evidence="2 3">
    <name type="scientific">Dichomitus squalens</name>
    <dbReference type="NCBI Taxonomy" id="114155"/>
    <lineage>
        <taxon>Eukaryota</taxon>
        <taxon>Fungi</taxon>
        <taxon>Dikarya</taxon>
        <taxon>Basidiomycota</taxon>
        <taxon>Agaricomycotina</taxon>
        <taxon>Agaricomycetes</taxon>
        <taxon>Polyporales</taxon>
        <taxon>Polyporaceae</taxon>
        <taxon>Dichomitus</taxon>
    </lineage>
</organism>
<proteinExistence type="predicted"/>
<name>A0A4V6MWU8_9APHY</name>
<dbReference type="Proteomes" id="UP000292082">
    <property type="component" value="Unassembled WGS sequence"/>
</dbReference>
<sequence length="90" mass="10478">MPSCYQRWRAWTLDTGPALRILSDLPRRTAQWHARLLNLQTSGRRFLLAATLALTPQSQETAQSLEQRILWTSMWAQMRHRSSLKFPSSP</sequence>
<protein>
    <submittedName>
        <fullName evidence="2">Uncharacterized protein</fullName>
    </submittedName>
</protein>
<evidence type="ECO:0000313" key="3">
    <source>
        <dbReference type="Proteomes" id="UP000292082"/>
    </source>
</evidence>
<gene>
    <name evidence="2" type="ORF">BD310DRAFT_340672</name>
    <name evidence="1" type="ORF">BD311DRAFT_554700</name>
</gene>
<reference evidence="2 3" key="1">
    <citation type="submission" date="2019-01" db="EMBL/GenBank/DDBJ databases">
        <title>Draft genome sequences of three monokaryotic isolates of the white-rot basidiomycete fungus Dichomitus squalens.</title>
        <authorList>
            <consortium name="DOE Joint Genome Institute"/>
            <person name="Lopez S.C."/>
            <person name="Andreopoulos B."/>
            <person name="Pangilinan J."/>
            <person name="Lipzen A."/>
            <person name="Riley R."/>
            <person name="Ahrendt S."/>
            <person name="Ng V."/>
            <person name="Barry K."/>
            <person name="Daum C."/>
            <person name="Grigoriev I.V."/>
            <person name="Hilden K.S."/>
            <person name="Makela M.R."/>
            <person name="de Vries R.P."/>
        </authorList>
    </citation>
    <scope>NUCLEOTIDE SEQUENCE [LARGE SCALE GENOMIC DNA]</scope>
    <source>
        <strain evidence="2 3">CBS 464.89</strain>
        <strain evidence="1">OM18370.1</strain>
    </source>
</reference>
<evidence type="ECO:0000313" key="1">
    <source>
        <dbReference type="EMBL" id="TBU24620.1"/>
    </source>
</evidence>
<accession>A0A4V6MWU8</accession>
<dbReference type="EMBL" id="ML145106">
    <property type="protein sequence ID" value="TBU60298.1"/>
    <property type="molecule type" value="Genomic_DNA"/>
</dbReference>
<keyword evidence="3" id="KW-1185">Reference proteome</keyword>
<dbReference type="AlphaFoldDB" id="A0A4V6MWU8"/>
<evidence type="ECO:0000313" key="2">
    <source>
        <dbReference type="EMBL" id="TBU60298.1"/>
    </source>
</evidence>